<sequence length="276" mass="29333">MTSTVQEPQADGIDLTGRRVVIPGGTGAVGEGIVRAWLRAGAEVIVPSRTAERVAEFTDVLGDEANLGGLHFVVGDYTTFDGAETLAEQITHEFGAITDVIASIGGWWQGKPLWDVSEAEWDRYFVGLTTAHVAQVRAWIPRLPQDGSYQLILGGSATTPVPGSSIINMEQAALLMMRQVLAAEVGEQRRVTSLVLGPVATRLRHRVDPTWVSSEEVGLATAAVAAQPAVSAVDLELRSKADLRELLQRLTGSSDSGEAGEPAGRPGDSTEREARA</sequence>
<dbReference type="InterPro" id="IPR002347">
    <property type="entry name" value="SDR_fam"/>
</dbReference>
<gene>
    <name evidence="4" type="ORF">BJ960_000003</name>
</gene>
<dbReference type="Pfam" id="PF13561">
    <property type="entry name" value="adh_short_C2"/>
    <property type="match status" value="1"/>
</dbReference>
<comment type="caution">
    <text evidence="4">The sequence shown here is derived from an EMBL/GenBank/DDBJ whole genome shotgun (WGS) entry which is preliminary data.</text>
</comment>
<keyword evidence="2 4" id="KW-0560">Oxidoreductase</keyword>
<dbReference type="EMBL" id="JACCBD010000001">
    <property type="protein sequence ID" value="NYD25200.1"/>
    <property type="molecule type" value="Genomic_DNA"/>
</dbReference>
<organism evidence="4 5">
    <name type="scientific">Leucobacter aridicollis</name>
    <dbReference type="NCBI Taxonomy" id="283878"/>
    <lineage>
        <taxon>Bacteria</taxon>
        <taxon>Bacillati</taxon>
        <taxon>Actinomycetota</taxon>
        <taxon>Actinomycetes</taxon>
        <taxon>Micrococcales</taxon>
        <taxon>Microbacteriaceae</taxon>
        <taxon>Leucobacter</taxon>
    </lineage>
</organism>
<evidence type="ECO:0000256" key="1">
    <source>
        <dbReference type="ARBA" id="ARBA00006484"/>
    </source>
</evidence>
<dbReference type="Gene3D" id="3.40.50.720">
    <property type="entry name" value="NAD(P)-binding Rossmann-like Domain"/>
    <property type="match status" value="1"/>
</dbReference>
<dbReference type="AlphaFoldDB" id="A0A852R8H9"/>
<evidence type="ECO:0000256" key="2">
    <source>
        <dbReference type="ARBA" id="ARBA00023002"/>
    </source>
</evidence>
<dbReference type="PANTHER" id="PTHR43669:SF3">
    <property type="entry name" value="ALCOHOL DEHYDROGENASE, PUTATIVE (AFU_ORTHOLOGUE AFUA_3G03445)-RELATED"/>
    <property type="match status" value="1"/>
</dbReference>
<dbReference type="RefSeq" id="WP_185985743.1">
    <property type="nucleotide sequence ID" value="NZ_BAAALZ010000004.1"/>
</dbReference>
<dbReference type="PANTHER" id="PTHR43669">
    <property type="entry name" value="5-KETO-D-GLUCONATE 5-REDUCTASE"/>
    <property type="match status" value="1"/>
</dbReference>
<evidence type="ECO:0000313" key="5">
    <source>
        <dbReference type="Proteomes" id="UP000586095"/>
    </source>
</evidence>
<proteinExistence type="inferred from homology"/>
<reference evidence="4 5" key="1">
    <citation type="submission" date="2020-07" db="EMBL/GenBank/DDBJ databases">
        <title>Sequencing the genomes of 1000 actinobacteria strains.</title>
        <authorList>
            <person name="Klenk H.-P."/>
        </authorList>
    </citation>
    <scope>NUCLEOTIDE SEQUENCE [LARGE SCALE GENOMIC DNA]</scope>
    <source>
        <strain evidence="4 5">DSM 17380</strain>
    </source>
</reference>
<comment type="similarity">
    <text evidence="1">Belongs to the short-chain dehydrogenases/reductases (SDR) family.</text>
</comment>
<evidence type="ECO:0000256" key="3">
    <source>
        <dbReference type="SAM" id="MobiDB-lite"/>
    </source>
</evidence>
<name>A0A852R8H9_9MICO</name>
<accession>A0A852R8H9</accession>
<dbReference type="Proteomes" id="UP000586095">
    <property type="component" value="Unassembled WGS sequence"/>
</dbReference>
<dbReference type="EC" id="1.1.1.100" evidence="4"/>
<dbReference type="CDD" id="cd05233">
    <property type="entry name" value="SDR_c"/>
    <property type="match status" value="1"/>
</dbReference>
<dbReference type="GO" id="GO:0004316">
    <property type="term" value="F:3-oxoacyl-[acyl-carrier-protein] reductase (NADPH) activity"/>
    <property type="evidence" value="ECO:0007669"/>
    <property type="project" value="UniProtKB-EC"/>
</dbReference>
<dbReference type="SUPFAM" id="SSF51735">
    <property type="entry name" value="NAD(P)-binding Rossmann-fold domains"/>
    <property type="match status" value="1"/>
</dbReference>
<evidence type="ECO:0000313" key="4">
    <source>
        <dbReference type="EMBL" id="NYD25200.1"/>
    </source>
</evidence>
<feature type="region of interest" description="Disordered" evidence="3">
    <location>
        <begin position="248"/>
        <end position="276"/>
    </location>
</feature>
<keyword evidence="5" id="KW-1185">Reference proteome</keyword>
<dbReference type="InterPro" id="IPR036291">
    <property type="entry name" value="NAD(P)-bd_dom_sf"/>
</dbReference>
<protein>
    <submittedName>
        <fullName evidence="4">3-oxoacyl-[acyl-carrier protein] reductase</fullName>
        <ecNumber evidence="4">1.1.1.100</ecNumber>
    </submittedName>
</protein>